<dbReference type="Pfam" id="PF03965">
    <property type="entry name" value="Penicillinase_R"/>
    <property type="match status" value="1"/>
</dbReference>
<dbReference type="Gene3D" id="1.10.10.10">
    <property type="entry name" value="Winged helix-like DNA-binding domain superfamily/Winged helix DNA-binding domain"/>
    <property type="match status" value="1"/>
</dbReference>
<dbReference type="AlphaFoldDB" id="A0A1H1YAY9"/>
<dbReference type="GO" id="GO:0045892">
    <property type="term" value="P:negative regulation of DNA-templated transcription"/>
    <property type="evidence" value="ECO:0007669"/>
    <property type="project" value="InterPro"/>
</dbReference>
<dbReference type="OrthoDB" id="9813987at2"/>
<dbReference type="InterPro" id="IPR036388">
    <property type="entry name" value="WH-like_DNA-bd_sf"/>
</dbReference>
<comment type="similarity">
    <text evidence="1">Belongs to the BlaI transcriptional regulatory family.</text>
</comment>
<dbReference type="RefSeq" id="WP_092656297.1">
    <property type="nucleotide sequence ID" value="NZ_LT629732.1"/>
</dbReference>
<keyword evidence="2" id="KW-0805">Transcription regulation</keyword>
<keyword evidence="3" id="KW-0238">DNA-binding</keyword>
<dbReference type="STRING" id="117157.SAMN04489717_5393"/>
<evidence type="ECO:0000256" key="1">
    <source>
        <dbReference type="ARBA" id="ARBA00011046"/>
    </source>
</evidence>
<evidence type="ECO:0000313" key="5">
    <source>
        <dbReference type="EMBL" id="SDT18620.1"/>
    </source>
</evidence>
<reference evidence="5 6" key="1">
    <citation type="submission" date="2016-10" db="EMBL/GenBank/DDBJ databases">
        <authorList>
            <person name="de Groot N.N."/>
        </authorList>
    </citation>
    <scope>NUCLEOTIDE SEQUENCE [LARGE SCALE GENOMIC DNA]</scope>
    <source>
        <strain evidence="5 6">DSM 22024</strain>
    </source>
</reference>
<evidence type="ECO:0000313" key="6">
    <source>
        <dbReference type="Proteomes" id="UP000198983"/>
    </source>
</evidence>
<proteinExistence type="inferred from homology"/>
<accession>A0A1H1YAY9</accession>
<evidence type="ECO:0000256" key="4">
    <source>
        <dbReference type="ARBA" id="ARBA00023163"/>
    </source>
</evidence>
<gene>
    <name evidence="5" type="ORF">SAMN04489717_5393</name>
</gene>
<dbReference type="Proteomes" id="UP000198983">
    <property type="component" value="Chromosome I"/>
</dbReference>
<dbReference type="InterPro" id="IPR036390">
    <property type="entry name" value="WH_DNA-bd_sf"/>
</dbReference>
<name>A0A1H1YAY9_9ACTN</name>
<dbReference type="GO" id="GO:0003677">
    <property type="term" value="F:DNA binding"/>
    <property type="evidence" value="ECO:0007669"/>
    <property type="project" value="UniProtKB-KW"/>
</dbReference>
<keyword evidence="4" id="KW-0804">Transcription</keyword>
<organism evidence="5 6">
    <name type="scientific">Actinopolymorpha singaporensis</name>
    <dbReference type="NCBI Taxonomy" id="117157"/>
    <lineage>
        <taxon>Bacteria</taxon>
        <taxon>Bacillati</taxon>
        <taxon>Actinomycetota</taxon>
        <taxon>Actinomycetes</taxon>
        <taxon>Propionibacteriales</taxon>
        <taxon>Actinopolymorphaceae</taxon>
        <taxon>Actinopolymorpha</taxon>
    </lineage>
</organism>
<protein>
    <submittedName>
        <fullName evidence="5">Predicted transcriptional regulator</fullName>
    </submittedName>
</protein>
<sequence length="124" mass="13689">MSLPRRGHGDLEQEILAALDPSDGPTTPGQVRERLGNALAYNTITTVLSRLHRKGRVTRTPVGRGYGYQLVRDPSQVTAFQMRQLLDGDTDRGAVLTRFVGSLSQEDEELLTQLLRSTDPDDQG</sequence>
<dbReference type="InterPro" id="IPR005650">
    <property type="entry name" value="BlaI_family"/>
</dbReference>
<dbReference type="EMBL" id="LT629732">
    <property type="protein sequence ID" value="SDT18620.1"/>
    <property type="molecule type" value="Genomic_DNA"/>
</dbReference>
<dbReference type="SUPFAM" id="SSF46785">
    <property type="entry name" value="Winged helix' DNA-binding domain"/>
    <property type="match status" value="1"/>
</dbReference>
<keyword evidence="6" id="KW-1185">Reference proteome</keyword>
<evidence type="ECO:0000256" key="3">
    <source>
        <dbReference type="ARBA" id="ARBA00023125"/>
    </source>
</evidence>
<evidence type="ECO:0000256" key="2">
    <source>
        <dbReference type="ARBA" id="ARBA00023015"/>
    </source>
</evidence>